<dbReference type="InterPro" id="IPR008949">
    <property type="entry name" value="Isoprenoid_synthase_dom_sf"/>
</dbReference>
<reference evidence="1 2" key="1">
    <citation type="journal article" date="2016" name="Mol. Biol. Evol.">
        <title>Comparative Genomics of Early-Diverging Mushroom-Forming Fungi Provides Insights into the Origins of Lignocellulose Decay Capabilities.</title>
        <authorList>
            <person name="Nagy L.G."/>
            <person name="Riley R."/>
            <person name="Tritt A."/>
            <person name="Adam C."/>
            <person name="Daum C."/>
            <person name="Floudas D."/>
            <person name="Sun H."/>
            <person name="Yadav J.S."/>
            <person name="Pangilinan J."/>
            <person name="Larsson K.H."/>
            <person name="Matsuura K."/>
            <person name="Barry K."/>
            <person name="Labutti K."/>
            <person name="Kuo R."/>
            <person name="Ohm R.A."/>
            <person name="Bhattacharya S.S."/>
            <person name="Shirouzu T."/>
            <person name="Yoshinaga Y."/>
            <person name="Martin F.M."/>
            <person name="Grigoriev I.V."/>
            <person name="Hibbett D.S."/>
        </authorList>
    </citation>
    <scope>NUCLEOTIDE SEQUENCE [LARGE SCALE GENOMIC DNA]</scope>
    <source>
        <strain evidence="1 2">93-53</strain>
    </source>
</reference>
<accession>A0A165BX40</accession>
<proteinExistence type="predicted"/>
<dbReference type="Gene3D" id="1.10.600.10">
    <property type="entry name" value="Farnesyl Diphosphate Synthase"/>
    <property type="match status" value="1"/>
</dbReference>
<sequence>MASNEGTTAQCADFGIKYLSDRTGLVTIAKESIQGFLARLDFKAPIYVPDGVLIERVGEAVWPWGDTEEMQRYVRTGILIADIAYRHTSIDTKVAIALYTMIPVAWTSLAFLRNATLKTSIATV</sequence>
<gene>
    <name evidence="1" type="ORF">LAESUDRAFT_717283</name>
</gene>
<keyword evidence="2" id="KW-1185">Reference proteome</keyword>
<dbReference type="RefSeq" id="XP_040759549.1">
    <property type="nucleotide sequence ID" value="XM_040907315.1"/>
</dbReference>
<dbReference type="EMBL" id="KV427659">
    <property type="protein sequence ID" value="KZT01809.1"/>
    <property type="molecule type" value="Genomic_DNA"/>
</dbReference>
<evidence type="ECO:0000313" key="2">
    <source>
        <dbReference type="Proteomes" id="UP000076871"/>
    </source>
</evidence>
<protein>
    <submittedName>
        <fullName evidence="1">Uncharacterized protein</fullName>
    </submittedName>
</protein>
<dbReference type="AlphaFoldDB" id="A0A165BX40"/>
<name>A0A165BX40_9APHY</name>
<organism evidence="1 2">
    <name type="scientific">Laetiporus sulphureus 93-53</name>
    <dbReference type="NCBI Taxonomy" id="1314785"/>
    <lineage>
        <taxon>Eukaryota</taxon>
        <taxon>Fungi</taxon>
        <taxon>Dikarya</taxon>
        <taxon>Basidiomycota</taxon>
        <taxon>Agaricomycotina</taxon>
        <taxon>Agaricomycetes</taxon>
        <taxon>Polyporales</taxon>
        <taxon>Laetiporus</taxon>
    </lineage>
</organism>
<dbReference type="Proteomes" id="UP000076871">
    <property type="component" value="Unassembled WGS sequence"/>
</dbReference>
<evidence type="ECO:0000313" key="1">
    <source>
        <dbReference type="EMBL" id="KZT01809.1"/>
    </source>
</evidence>
<dbReference type="InParanoid" id="A0A165BX40"/>
<dbReference type="GeneID" id="63824344"/>